<evidence type="ECO:0000259" key="2">
    <source>
        <dbReference type="Pfam" id="PF04187"/>
    </source>
</evidence>
<dbReference type="Pfam" id="PF04187">
    <property type="entry name" value="Cofac_haem_bdg"/>
    <property type="match status" value="1"/>
</dbReference>
<evidence type="ECO:0000313" key="3">
    <source>
        <dbReference type="EMBL" id="ELA09657.1"/>
    </source>
</evidence>
<organism evidence="3 4">
    <name type="scientific">Moraxella macacae 0408225</name>
    <dbReference type="NCBI Taxonomy" id="1230338"/>
    <lineage>
        <taxon>Bacteria</taxon>
        <taxon>Pseudomonadati</taxon>
        <taxon>Pseudomonadota</taxon>
        <taxon>Gammaproteobacteria</taxon>
        <taxon>Moraxellales</taxon>
        <taxon>Moraxellaceae</taxon>
        <taxon>Moraxella</taxon>
    </lineage>
</organism>
<reference evidence="3 4" key="1">
    <citation type="journal article" date="2013" name="Genome Announc.">
        <title>Genome Sequence of Moraxella macacae 0408225, a Novel Bacterial Species Isolated from a Cynomolgus Macaque with Epistaxis.</title>
        <authorList>
            <person name="Ladner J.T."/>
            <person name="Whitehouse C.A."/>
            <person name="Koroleva G.I."/>
            <person name="Palacios G.F."/>
        </authorList>
    </citation>
    <scope>NUCLEOTIDE SEQUENCE [LARGE SCALE GENOMIC DNA]</scope>
    <source>
        <strain evidence="3 4">0408225</strain>
    </source>
</reference>
<feature type="domain" description="Haem-binding uptake Tiki superfamily ChaN" evidence="2">
    <location>
        <begin position="59"/>
        <end position="254"/>
    </location>
</feature>
<protein>
    <recommendedName>
        <fullName evidence="2">Haem-binding uptake Tiki superfamily ChaN domain-containing protein</fullName>
    </recommendedName>
</protein>
<evidence type="ECO:0000313" key="4">
    <source>
        <dbReference type="Proteomes" id="UP000023795"/>
    </source>
</evidence>
<dbReference type="PATRIC" id="fig|1230338.3.peg.1000"/>
<keyword evidence="1" id="KW-0732">Signal</keyword>
<dbReference type="RefSeq" id="WP_009767475.1">
    <property type="nucleotide sequence ID" value="NZ_ANIN01000001.1"/>
</dbReference>
<dbReference type="eggNOG" id="COG3016">
    <property type="taxonomic scope" value="Bacteria"/>
</dbReference>
<comment type="caution">
    <text evidence="3">The sequence shown here is derived from an EMBL/GenBank/DDBJ whole genome shotgun (WGS) entry which is preliminary data.</text>
</comment>
<name>L2F9F1_9GAMM</name>
<dbReference type="OrthoDB" id="9795827at2"/>
<dbReference type="PIRSF" id="PIRSF020419">
    <property type="entry name" value="Fe_uptake_reg_CjrA_prd"/>
    <property type="match status" value="1"/>
</dbReference>
<evidence type="ECO:0000256" key="1">
    <source>
        <dbReference type="SAM" id="SignalP"/>
    </source>
</evidence>
<dbReference type="SUPFAM" id="SSF159501">
    <property type="entry name" value="EreA/ChaN-like"/>
    <property type="match status" value="1"/>
</dbReference>
<accession>L2F9F1</accession>
<dbReference type="CDD" id="cd14727">
    <property type="entry name" value="ChanN-like"/>
    <property type="match status" value="1"/>
</dbReference>
<keyword evidence="4" id="KW-1185">Reference proteome</keyword>
<dbReference type="AlphaFoldDB" id="L2F9F1"/>
<proteinExistence type="predicted"/>
<dbReference type="Proteomes" id="UP000023795">
    <property type="component" value="Unassembled WGS sequence"/>
</dbReference>
<sequence>MSLFRPKALIVALLLSLTPAFAADLASIAPINQTASQINSQNQIINLNTKQPLSFSEFAKQLSKFDAVILGEYHDKPNQHSLAAGLLDALQQQRPQGSLLLEMLTVEQQDLVDKARQKPNLNDLQAALNWQKSWDWQLYGEIVKRPFVYNYSLIATNLTKPEVNILLQGAEELKGYQSTTTAIKQDILQTIIKNHDLNPDELHADDKRFLHNMVAVQQFRDRRMAEKLLSAPKPALLLAGNYHAQKDIGVPIHLQDLKQDLIARKQLNKTQFSTAVVMMVSNVDELSEIDNTKADFIWLINENF</sequence>
<dbReference type="InterPro" id="IPR016773">
    <property type="entry name" value="Fe3_uptake_reg_CjrA_prd"/>
</dbReference>
<dbReference type="Gene3D" id="1.10.8.760">
    <property type="entry name" value="Haem-binding uptake, Tiki superfamily, ChaN, domain 2"/>
    <property type="match status" value="1"/>
</dbReference>
<feature type="chain" id="PRO_5003958054" description="Haem-binding uptake Tiki superfamily ChaN domain-containing protein" evidence="1">
    <location>
        <begin position="23"/>
        <end position="304"/>
    </location>
</feature>
<gene>
    <name evidence="3" type="ORF">MOMA_04605</name>
</gene>
<dbReference type="InterPro" id="IPR007314">
    <property type="entry name" value="Cofac_haem-bd_dom"/>
</dbReference>
<dbReference type="EMBL" id="ANIN01000001">
    <property type="protein sequence ID" value="ELA09657.1"/>
    <property type="molecule type" value="Genomic_DNA"/>
</dbReference>
<dbReference type="STRING" id="1230338.MOMA_04605"/>
<dbReference type="Gene3D" id="3.40.50.11550">
    <property type="match status" value="1"/>
</dbReference>
<feature type="signal peptide" evidence="1">
    <location>
        <begin position="1"/>
        <end position="22"/>
    </location>
</feature>